<dbReference type="InterPro" id="IPR009057">
    <property type="entry name" value="Homeodomain-like_sf"/>
</dbReference>
<accession>A0A7X2ZDZ1</accession>
<dbReference type="InterPro" id="IPR001647">
    <property type="entry name" value="HTH_TetR"/>
</dbReference>
<reference evidence="6 7" key="1">
    <citation type="submission" date="2019-11" db="EMBL/GenBank/DDBJ databases">
        <title>Draft genome sequences of five Paenibacillus species of dairy origin.</title>
        <authorList>
            <person name="Olajide A.M."/>
            <person name="Chen S."/>
            <person name="Lapointe G."/>
        </authorList>
    </citation>
    <scope>NUCLEOTIDE SEQUENCE [LARGE SCALE GENOMIC DNA]</scope>
    <source>
        <strain evidence="6 7">2CS3</strain>
    </source>
</reference>
<dbReference type="InterPro" id="IPR050109">
    <property type="entry name" value="HTH-type_TetR-like_transc_reg"/>
</dbReference>
<evidence type="ECO:0000256" key="1">
    <source>
        <dbReference type="ARBA" id="ARBA00023015"/>
    </source>
</evidence>
<name>A0A7X2ZDZ1_9BACL</name>
<evidence type="ECO:0000259" key="5">
    <source>
        <dbReference type="PROSITE" id="PS50977"/>
    </source>
</evidence>
<protein>
    <submittedName>
        <fullName evidence="6">TetR family transcriptional regulator</fullName>
    </submittedName>
</protein>
<organism evidence="6 7">
    <name type="scientific">Paenibacillus validus</name>
    <dbReference type="NCBI Taxonomy" id="44253"/>
    <lineage>
        <taxon>Bacteria</taxon>
        <taxon>Bacillati</taxon>
        <taxon>Bacillota</taxon>
        <taxon>Bacilli</taxon>
        <taxon>Bacillales</taxon>
        <taxon>Paenibacillaceae</taxon>
        <taxon>Paenibacillus</taxon>
    </lineage>
</organism>
<dbReference type="GO" id="GO:0003700">
    <property type="term" value="F:DNA-binding transcription factor activity"/>
    <property type="evidence" value="ECO:0007669"/>
    <property type="project" value="TreeGrafter"/>
</dbReference>
<evidence type="ECO:0000256" key="2">
    <source>
        <dbReference type="ARBA" id="ARBA00023125"/>
    </source>
</evidence>
<dbReference type="Gene3D" id="1.10.357.10">
    <property type="entry name" value="Tetracycline Repressor, domain 2"/>
    <property type="match status" value="1"/>
</dbReference>
<dbReference type="PANTHER" id="PTHR30055">
    <property type="entry name" value="HTH-TYPE TRANSCRIPTIONAL REGULATOR RUTR"/>
    <property type="match status" value="1"/>
</dbReference>
<evidence type="ECO:0000313" key="6">
    <source>
        <dbReference type="EMBL" id="MUG73170.1"/>
    </source>
</evidence>
<proteinExistence type="predicted"/>
<dbReference type="Proteomes" id="UP000450917">
    <property type="component" value="Unassembled WGS sequence"/>
</dbReference>
<dbReference type="GO" id="GO:0000976">
    <property type="term" value="F:transcription cis-regulatory region binding"/>
    <property type="evidence" value="ECO:0007669"/>
    <property type="project" value="TreeGrafter"/>
</dbReference>
<evidence type="ECO:0000256" key="3">
    <source>
        <dbReference type="ARBA" id="ARBA00023163"/>
    </source>
</evidence>
<dbReference type="PROSITE" id="PS50977">
    <property type="entry name" value="HTH_TETR_2"/>
    <property type="match status" value="1"/>
</dbReference>
<feature type="DNA-binding region" description="H-T-H motif" evidence="4">
    <location>
        <begin position="37"/>
        <end position="56"/>
    </location>
</feature>
<feature type="domain" description="HTH tetR-type" evidence="5">
    <location>
        <begin position="14"/>
        <end position="74"/>
    </location>
</feature>
<dbReference type="EMBL" id="WNZX01000022">
    <property type="protein sequence ID" value="MUG73170.1"/>
    <property type="molecule type" value="Genomic_DNA"/>
</dbReference>
<dbReference type="SUPFAM" id="SSF46689">
    <property type="entry name" value="Homeodomain-like"/>
    <property type="match status" value="1"/>
</dbReference>
<dbReference type="RefSeq" id="WP_155615469.1">
    <property type="nucleotide sequence ID" value="NZ_WNZX01000022.1"/>
</dbReference>
<dbReference type="Pfam" id="PF00440">
    <property type="entry name" value="TetR_N"/>
    <property type="match status" value="1"/>
</dbReference>
<keyword evidence="2 4" id="KW-0238">DNA-binding</keyword>
<dbReference type="AlphaFoldDB" id="A0A7X2ZDZ1"/>
<dbReference type="SUPFAM" id="SSF48498">
    <property type="entry name" value="Tetracyclin repressor-like, C-terminal domain"/>
    <property type="match status" value="1"/>
</dbReference>
<keyword evidence="3" id="KW-0804">Transcription</keyword>
<keyword evidence="1" id="KW-0805">Transcription regulation</keyword>
<sequence length="214" mass="24544">MNTRQISLRELKKARAKLAIYEASLSLIGERSFRDMTVEDVCRKAEVSKVTFFKFFRQKEDLLIYFMRVWLTERLIELEENGKKGFDAIRHLFLHIQRSSAERPGLMLALIGFLSELKMHPCMAELSEAEVQLLFPGNPELGGREPRMDALFERSVREAAEAGELRQGVTPLEAAKVLVTIFYGAYLSAHMFQERDLLAHYERHLSLLGEGGHS</sequence>
<gene>
    <name evidence="6" type="ORF">GNP93_21295</name>
</gene>
<comment type="caution">
    <text evidence="6">The sequence shown here is derived from an EMBL/GenBank/DDBJ whole genome shotgun (WGS) entry which is preliminary data.</text>
</comment>
<evidence type="ECO:0000313" key="7">
    <source>
        <dbReference type="Proteomes" id="UP000450917"/>
    </source>
</evidence>
<dbReference type="PANTHER" id="PTHR30055:SF234">
    <property type="entry name" value="HTH-TYPE TRANSCRIPTIONAL REGULATOR BETI"/>
    <property type="match status" value="1"/>
</dbReference>
<dbReference type="InterPro" id="IPR036271">
    <property type="entry name" value="Tet_transcr_reg_TetR-rel_C_sf"/>
</dbReference>
<keyword evidence="7" id="KW-1185">Reference proteome</keyword>
<evidence type="ECO:0000256" key="4">
    <source>
        <dbReference type="PROSITE-ProRule" id="PRU00335"/>
    </source>
</evidence>